<evidence type="ECO:0000256" key="4">
    <source>
        <dbReference type="ARBA" id="ARBA00022679"/>
    </source>
</evidence>
<gene>
    <name evidence="11" type="ORF">VCS650_LOCUS22021</name>
</gene>
<evidence type="ECO:0000256" key="9">
    <source>
        <dbReference type="PROSITE-ProRule" id="PRU10141"/>
    </source>
</evidence>
<dbReference type="SMART" id="SM00220">
    <property type="entry name" value="S_TKc"/>
    <property type="match status" value="1"/>
</dbReference>
<dbReference type="InterPro" id="IPR008538">
    <property type="entry name" value="Uma2"/>
</dbReference>
<keyword evidence="7 9" id="KW-0067">ATP-binding</keyword>
<dbReference type="GO" id="GO:0006281">
    <property type="term" value="P:DNA repair"/>
    <property type="evidence" value="ECO:0007669"/>
    <property type="project" value="UniProtKB-ARBA"/>
</dbReference>
<dbReference type="PROSITE" id="PS00107">
    <property type="entry name" value="PROTEIN_KINASE_ATP"/>
    <property type="match status" value="1"/>
</dbReference>
<evidence type="ECO:0000256" key="8">
    <source>
        <dbReference type="ARBA" id="ARBA00023242"/>
    </source>
</evidence>
<dbReference type="Gene3D" id="1.10.510.10">
    <property type="entry name" value="Transferase(Phosphotransferase) domain 1"/>
    <property type="match status" value="1"/>
</dbReference>
<evidence type="ECO:0000313" key="11">
    <source>
        <dbReference type="EMBL" id="CAF1136430.1"/>
    </source>
</evidence>
<reference evidence="11" key="1">
    <citation type="submission" date="2021-02" db="EMBL/GenBank/DDBJ databases">
        <authorList>
            <person name="Nowell W R."/>
        </authorList>
    </citation>
    <scope>NUCLEOTIDE SEQUENCE</scope>
</reference>
<dbReference type="PANTHER" id="PTHR24056:SF233">
    <property type="entry name" value="CYCLIN-DEPENDENT KINASE 9"/>
    <property type="match status" value="1"/>
</dbReference>
<protein>
    <recommendedName>
        <fullName evidence="10">Protein kinase domain-containing protein</fullName>
    </recommendedName>
</protein>
<organism evidence="11 12">
    <name type="scientific">Adineta steineri</name>
    <dbReference type="NCBI Taxonomy" id="433720"/>
    <lineage>
        <taxon>Eukaryota</taxon>
        <taxon>Metazoa</taxon>
        <taxon>Spiralia</taxon>
        <taxon>Gnathifera</taxon>
        <taxon>Rotifera</taxon>
        <taxon>Eurotatoria</taxon>
        <taxon>Bdelloidea</taxon>
        <taxon>Adinetida</taxon>
        <taxon>Adinetidae</taxon>
        <taxon>Adineta</taxon>
    </lineage>
</organism>
<dbReference type="Gene3D" id="3.30.200.20">
    <property type="entry name" value="Phosphorylase Kinase, domain 1"/>
    <property type="match status" value="1"/>
</dbReference>
<comment type="similarity">
    <text evidence="2">Belongs to the protein kinase superfamily. CMGC Ser/Thr protein kinase family. CDC2/CDKX subfamily.</text>
</comment>
<dbReference type="Gene3D" id="3.90.1570.10">
    <property type="entry name" value="tt1808, chain A"/>
    <property type="match status" value="1"/>
</dbReference>
<dbReference type="GO" id="GO:0005634">
    <property type="term" value="C:nucleus"/>
    <property type="evidence" value="ECO:0007669"/>
    <property type="project" value="UniProtKB-SubCell"/>
</dbReference>
<evidence type="ECO:0000256" key="6">
    <source>
        <dbReference type="ARBA" id="ARBA00022777"/>
    </source>
</evidence>
<feature type="domain" description="Protein kinase" evidence="10">
    <location>
        <begin position="290"/>
        <end position="584"/>
    </location>
</feature>
<dbReference type="InterPro" id="IPR000719">
    <property type="entry name" value="Prot_kinase_dom"/>
</dbReference>
<keyword evidence="8" id="KW-0539">Nucleus</keyword>
<keyword evidence="4" id="KW-0808">Transferase</keyword>
<keyword evidence="3" id="KW-0723">Serine/threonine-protein kinase</keyword>
<accession>A0A814RN35</accession>
<evidence type="ECO:0000313" key="12">
    <source>
        <dbReference type="Proteomes" id="UP000663891"/>
    </source>
</evidence>
<evidence type="ECO:0000256" key="5">
    <source>
        <dbReference type="ARBA" id="ARBA00022741"/>
    </source>
</evidence>
<evidence type="ECO:0000256" key="7">
    <source>
        <dbReference type="ARBA" id="ARBA00022840"/>
    </source>
</evidence>
<dbReference type="SUPFAM" id="SSF52980">
    <property type="entry name" value="Restriction endonuclease-like"/>
    <property type="match status" value="1"/>
</dbReference>
<keyword evidence="5 9" id="KW-0547">Nucleotide-binding</keyword>
<evidence type="ECO:0000256" key="1">
    <source>
        <dbReference type="ARBA" id="ARBA00004123"/>
    </source>
</evidence>
<dbReference type="InterPro" id="IPR017441">
    <property type="entry name" value="Protein_kinase_ATP_BS"/>
</dbReference>
<name>A0A814RN35_9BILA</name>
<dbReference type="AlphaFoldDB" id="A0A814RN35"/>
<comment type="subcellular location">
    <subcellularLocation>
        <location evidence="1">Nucleus</location>
    </subcellularLocation>
</comment>
<dbReference type="Pfam" id="PF00069">
    <property type="entry name" value="Pkinase"/>
    <property type="match status" value="1"/>
</dbReference>
<dbReference type="InterPro" id="IPR050108">
    <property type="entry name" value="CDK"/>
</dbReference>
<keyword evidence="6" id="KW-0418">Kinase</keyword>
<dbReference type="InterPro" id="IPR011335">
    <property type="entry name" value="Restrct_endonuc-II-like"/>
</dbReference>
<sequence length="601" mass="68386">MGKYGALVKYSQIDSANNAPDDGTSSSSVSTRSYPLRTICQDNIEKPIELSTYLDNEDEATLLHEYLNGYIYALPSRESVHDLLLKNIGTQIEQQQLKDVHILPMDIRIQTPDPVYIYYPGLCLSNQAPKTDQAITREPIVIIEIITPTTERLILHEKSINYQRIPSLEEIIYIWPNLKIAHVDFRDKQSSKWTRKYYSHQDKIPLPSSFNNGELVLSDIFDSMGLSWQTLKANYSLIPLFSIVTIGLVMAGGHAIRSLVYSSDVKMATQNQSDQHQRSNSNYMGKIADYQIIEEIGRGTYGVVLKAQCKKTDTIVALKCILDQNDGEGFPTSALDEIRVLQFITHENIVQLIRMCESSNEDLSKIEFYLVLEYCNHDLAGLIKNRQLHPTLDNRKCIMKQILNGLSALHGQKVMHRDLKPANILLTNDGILKIADFGLSDIIKSPETGQQQSLSTNVVTLWYRAPELLLGDPNYDFAIDMWSVGCIFAELFTRDAILRGDSKEKQFALIKKLFGDIKWPGIHQLPLYSHLNISRFSQGQLENCVIDYRTKIYNESSRDLINKLLTLDPKKRINVNEAINSSYFQPEPSLKDFKTFLSNHS</sequence>
<comment type="caution">
    <text evidence="11">The sequence shown here is derived from an EMBL/GenBank/DDBJ whole genome shotgun (WGS) entry which is preliminary data.</text>
</comment>
<dbReference type="Pfam" id="PF05685">
    <property type="entry name" value="Uma2"/>
    <property type="match status" value="1"/>
</dbReference>
<dbReference type="Pfam" id="PF06522">
    <property type="entry name" value="B12D"/>
    <property type="match status" value="1"/>
</dbReference>
<dbReference type="GO" id="GO:0005524">
    <property type="term" value="F:ATP binding"/>
    <property type="evidence" value="ECO:0007669"/>
    <property type="project" value="UniProtKB-UniRule"/>
</dbReference>
<dbReference type="GO" id="GO:0004693">
    <property type="term" value="F:cyclin-dependent protein serine/threonine kinase activity"/>
    <property type="evidence" value="ECO:0007669"/>
    <property type="project" value="TreeGrafter"/>
</dbReference>
<dbReference type="InterPro" id="IPR011009">
    <property type="entry name" value="Kinase-like_dom_sf"/>
</dbReference>
<evidence type="ECO:0000256" key="3">
    <source>
        <dbReference type="ARBA" id="ARBA00022527"/>
    </source>
</evidence>
<evidence type="ECO:0000259" key="10">
    <source>
        <dbReference type="PROSITE" id="PS50011"/>
    </source>
</evidence>
<dbReference type="InterPro" id="IPR008271">
    <property type="entry name" value="Ser/Thr_kinase_AS"/>
</dbReference>
<dbReference type="GO" id="GO:0008353">
    <property type="term" value="F:RNA polymerase II CTD heptapeptide repeat kinase activity"/>
    <property type="evidence" value="ECO:0007669"/>
    <property type="project" value="TreeGrafter"/>
</dbReference>
<dbReference type="InterPro" id="IPR012296">
    <property type="entry name" value="Nuclease_put_TT1808"/>
</dbReference>
<dbReference type="PROSITE" id="PS00108">
    <property type="entry name" value="PROTEIN_KINASE_ST"/>
    <property type="match status" value="1"/>
</dbReference>
<dbReference type="EMBL" id="CAJNON010000243">
    <property type="protein sequence ID" value="CAF1136430.1"/>
    <property type="molecule type" value="Genomic_DNA"/>
</dbReference>
<feature type="binding site" evidence="9">
    <location>
        <position position="319"/>
    </location>
    <ligand>
        <name>ATP</name>
        <dbReference type="ChEBI" id="CHEBI:30616"/>
    </ligand>
</feature>
<dbReference type="FunFam" id="1.10.510.10:FF:000624">
    <property type="entry name" value="Mitogen-activated protein kinase"/>
    <property type="match status" value="1"/>
</dbReference>
<proteinExistence type="inferred from homology"/>
<dbReference type="OrthoDB" id="204883at2759"/>
<dbReference type="SUPFAM" id="SSF56112">
    <property type="entry name" value="Protein kinase-like (PK-like)"/>
    <property type="match status" value="1"/>
</dbReference>
<dbReference type="CDD" id="cd06260">
    <property type="entry name" value="DUF820-like"/>
    <property type="match status" value="1"/>
</dbReference>
<dbReference type="Proteomes" id="UP000663891">
    <property type="component" value="Unassembled WGS sequence"/>
</dbReference>
<evidence type="ECO:0000256" key="2">
    <source>
        <dbReference type="ARBA" id="ARBA00006485"/>
    </source>
</evidence>
<dbReference type="InterPro" id="IPR010530">
    <property type="entry name" value="B12D"/>
</dbReference>
<dbReference type="PROSITE" id="PS50011">
    <property type="entry name" value="PROTEIN_KINASE_DOM"/>
    <property type="match status" value="1"/>
</dbReference>
<dbReference type="PANTHER" id="PTHR24056">
    <property type="entry name" value="CELL DIVISION PROTEIN KINASE"/>
    <property type="match status" value="1"/>
</dbReference>